<feature type="binding site" evidence="12">
    <location>
        <position position="265"/>
    </location>
    <ligand>
        <name>thiamine diphosphate</name>
        <dbReference type="ChEBI" id="CHEBI:58937"/>
    </ligand>
</feature>
<feature type="site" description="Important for catalytic activity" evidence="14">
    <location>
        <position position="29"/>
    </location>
</feature>
<evidence type="ECO:0000256" key="6">
    <source>
        <dbReference type="ARBA" id="ARBA00022723"/>
    </source>
</evidence>
<name>A0A4P9X5L9_9FUNG</name>
<evidence type="ECO:0000256" key="4">
    <source>
        <dbReference type="ARBA" id="ARBA00013152"/>
    </source>
</evidence>
<feature type="binding site" evidence="11">
    <location>
        <position position="481"/>
    </location>
    <ligand>
        <name>substrate</name>
    </ligand>
</feature>
<dbReference type="EC" id="2.2.1.1" evidence="4 15"/>
<dbReference type="InterPro" id="IPR005478">
    <property type="entry name" value="Transketolase_bac-like"/>
</dbReference>
<feature type="binding site" evidence="13">
    <location>
        <position position="159"/>
    </location>
    <ligand>
        <name>Mg(2+)</name>
        <dbReference type="ChEBI" id="CHEBI:18420"/>
    </ligand>
</feature>
<dbReference type="InterPro" id="IPR009014">
    <property type="entry name" value="Transketo_C/PFOR_II"/>
</dbReference>
<comment type="cofactor">
    <cofactor evidence="13">
        <name>Mg(2+)</name>
        <dbReference type="ChEBI" id="CHEBI:18420"/>
    </cofactor>
    <text evidence="13">Binds 1 Mg(2+) ion per subunit. Can also utilize other divalent metal cations, such as Ca(2+), Mn(2+) and Co(2+).</text>
</comment>
<feature type="binding site" evidence="12">
    <location>
        <position position="445"/>
    </location>
    <ligand>
        <name>thiamine diphosphate</name>
        <dbReference type="ChEBI" id="CHEBI:58937"/>
    </ligand>
</feature>
<dbReference type="Pfam" id="PF02779">
    <property type="entry name" value="Transket_pyr"/>
    <property type="match status" value="1"/>
</dbReference>
<dbReference type="PROSITE" id="PS00802">
    <property type="entry name" value="TRANSKETOLASE_2"/>
    <property type="match status" value="1"/>
</dbReference>
<comment type="catalytic activity">
    <reaction evidence="9 15">
        <text>D-sedoheptulose 7-phosphate + D-glyceraldehyde 3-phosphate = aldehydo-D-ribose 5-phosphate + D-xylulose 5-phosphate</text>
        <dbReference type="Rhea" id="RHEA:10508"/>
        <dbReference type="ChEBI" id="CHEBI:57483"/>
        <dbReference type="ChEBI" id="CHEBI:57737"/>
        <dbReference type="ChEBI" id="CHEBI:58273"/>
        <dbReference type="ChEBI" id="CHEBI:59776"/>
        <dbReference type="EC" id="2.2.1.1"/>
    </reaction>
</comment>
<comment type="cofactor">
    <cofactor evidence="12">
        <name>thiamine diphosphate</name>
        <dbReference type="ChEBI" id="CHEBI:58937"/>
    </cofactor>
    <text evidence="12">Binds 1 thiamine pyrophosphate per subunit. During the reaction, the substrate forms a covalent intermediate with the cofactor.</text>
</comment>
<feature type="binding site" evidence="12">
    <location>
        <position position="189"/>
    </location>
    <ligand>
        <name>thiamine diphosphate</name>
        <dbReference type="ChEBI" id="CHEBI:58937"/>
    </ligand>
</feature>
<feature type="domain" description="Transketolase-like pyrimidine-binding" evidence="16">
    <location>
        <begin position="357"/>
        <end position="533"/>
    </location>
</feature>
<comment type="function">
    <text evidence="15">Catalyzes the transfer of a two-carbon ketol group from a ketose donor to an aldose acceptor, via a covalent intermediate with the cofactor thiamine pyrophosphate.</text>
</comment>
<dbReference type="InterPro" id="IPR020826">
    <property type="entry name" value="Transketolase_BS"/>
</dbReference>
<keyword evidence="5 15" id="KW-0808">Transferase</keyword>
<feature type="binding site" evidence="11">
    <location>
        <position position="469"/>
    </location>
    <ligand>
        <name>substrate</name>
    </ligand>
</feature>
<dbReference type="InterPro" id="IPR049557">
    <property type="entry name" value="Transketolase_CS"/>
</dbReference>
<proteinExistence type="inferred from homology"/>
<evidence type="ECO:0000313" key="17">
    <source>
        <dbReference type="EMBL" id="RKP00418.1"/>
    </source>
</evidence>
<feature type="binding site" evidence="12">
    <location>
        <position position="69"/>
    </location>
    <ligand>
        <name>thiamine diphosphate</name>
        <dbReference type="ChEBI" id="CHEBI:58937"/>
    </ligand>
</feature>
<dbReference type="InterPro" id="IPR005474">
    <property type="entry name" value="Transketolase_N"/>
</dbReference>
<feature type="site" description="Important for catalytic activity" evidence="14">
    <location>
        <position position="265"/>
    </location>
</feature>
<dbReference type="InterPro" id="IPR005475">
    <property type="entry name" value="Transketolase-like_Pyr-bd"/>
</dbReference>
<evidence type="ECO:0000256" key="3">
    <source>
        <dbReference type="ARBA" id="ARBA00011738"/>
    </source>
</evidence>
<evidence type="ECO:0000256" key="1">
    <source>
        <dbReference type="ARBA" id="ARBA00001941"/>
    </source>
</evidence>
<feature type="binding site" evidence="12">
    <location>
        <position position="160"/>
    </location>
    <ligand>
        <name>thiamine diphosphate</name>
        <dbReference type="ChEBI" id="CHEBI:58937"/>
    </ligand>
</feature>
<evidence type="ECO:0000256" key="2">
    <source>
        <dbReference type="ARBA" id="ARBA00007131"/>
    </source>
</evidence>
<dbReference type="FunFam" id="3.40.50.920:FF:000003">
    <property type="entry name" value="Transketolase"/>
    <property type="match status" value="1"/>
</dbReference>
<dbReference type="GO" id="GO:0005829">
    <property type="term" value="C:cytosol"/>
    <property type="evidence" value="ECO:0007669"/>
    <property type="project" value="TreeGrafter"/>
</dbReference>
<dbReference type="SUPFAM" id="SSF52518">
    <property type="entry name" value="Thiamin diphosphate-binding fold (THDP-binding)"/>
    <property type="match status" value="2"/>
</dbReference>
<comment type="similarity">
    <text evidence="2 15">Belongs to the transketolase family.</text>
</comment>
<comment type="subunit">
    <text evidence="3 15">Homodimer.</text>
</comment>
<feature type="binding site" evidence="11">
    <location>
        <position position="528"/>
    </location>
    <ligand>
        <name>substrate</name>
    </ligand>
</feature>
<keyword evidence="7 13" id="KW-0460">Magnesium</keyword>
<dbReference type="Proteomes" id="UP000274922">
    <property type="component" value="Unassembled WGS sequence"/>
</dbReference>
<dbReference type="Gene3D" id="3.40.50.970">
    <property type="match status" value="2"/>
</dbReference>
<dbReference type="InterPro" id="IPR055152">
    <property type="entry name" value="Transketolase-like_C_2"/>
</dbReference>
<keyword evidence="15" id="KW-0106">Calcium</keyword>
<dbReference type="OrthoDB" id="10267175at2759"/>
<keyword evidence="8 12" id="KW-0786">Thiamine pyrophosphate</keyword>
<dbReference type="EMBL" id="ML014217">
    <property type="protein sequence ID" value="RKP00418.1"/>
    <property type="molecule type" value="Genomic_DNA"/>
</dbReference>
<dbReference type="CDD" id="cd02012">
    <property type="entry name" value="TPP_TK"/>
    <property type="match status" value="1"/>
</dbReference>
<dbReference type="SUPFAM" id="SSF52922">
    <property type="entry name" value="TK C-terminal domain-like"/>
    <property type="match status" value="1"/>
</dbReference>
<reference evidence="18" key="1">
    <citation type="journal article" date="2018" name="Nat. Microbiol.">
        <title>Leveraging single-cell genomics to expand the fungal tree of life.</title>
        <authorList>
            <person name="Ahrendt S.R."/>
            <person name="Quandt C.A."/>
            <person name="Ciobanu D."/>
            <person name="Clum A."/>
            <person name="Salamov A."/>
            <person name="Andreopoulos B."/>
            <person name="Cheng J.F."/>
            <person name="Woyke T."/>
            <person name="Pelin A."/>
            <person name="Henrissat B."/>
            <person name="Reynolds N.K."/>
            <person name="Benny G.L."/>
            <person name="Smith M.E."/>
            <person name="James T.Y."/>
            <person name="Grigoriev I.V."/>
        </authorList>
    </citation>
    <scope>NUCLEOTIDE SEQUENCE [LARGE SCALE GENOMIC DNA]</scope>
    <source>
        <strain evidence="18">ATCC 52028</strain>
    </source>
</reference>
<feature type="binding site" evidence="11">
    <location>
        <position position="387"/>
    </location>
    <ligand>
        <name>substrate</name>
    </ligand>
</feature>
<evidence type="ECO:0000256" key="8">
    <source>
        <dbReference type="ARBA" id="ARBA00023052"/>
    </source>
</evidence>
<dbReference type="PANTHER" id="PTHR43522">
    <property type="entry name" value="TRANSKETOLASE"/>
    <property type="match status" value="1"/>
</dbReference>
<dbReference type="InterPro" id="IPR033247">
    <property type="entry name" value="Transketolase_fam"/>
</dbReference>
<evidence type="ECO:0000256" key="12">
    <source>
        <dbReference type="PIRSR" id="PIRSR605478-3"/>
    </source>
</evidence>
<dbReference type="GO" id="GO:0006098">
    <property type="term" value="P:pentose-phosphate shunt"/>
    <property type="evidence" value="ECO:0007669"/>
    <property type="project" value="TreeGrafter"/>
</dbReference>
<dbReference type="GO" id="GO:0046872">
    <property type="term" value="F:metal ion binding"/>
    <property type="evidence" value="ECO:0007669"/>
    <property type="project" value="UniProtKB-KW"/>
</dbReference>
<feature type="binding site" evidence="11">
    <location>
        <position position="29"/>
    </location>
    <ligand>
        <name>substrate</name>
    </ligand>
</feature>
<feature type="binding site" evidence="13">
    <location>
        <position position="189"/>
    </location>
    <ligand>
        <name>Mg(2+)</name>
        <dbReference type="ChEBI" id="CHEBI:18420"/>
    </ligand>
</feature>
<feature type="binding site" evidence="13">
    <location>
        <position position="191"/>
    </location>
    <ligand>
        <name>Mg(2+)</name>
        <dbReference type="ChEBI" id="CHEBI:18420"/>
    </ligand>
</feature>
<evidence type="ECO:0000256" key="13">
    <source>
        <dbReference type="PIRSR" id="PIRSR605478-4"/>
    </source>
</evidence>
<dbReference type="SMART" id="SM00861">
    <property type="entry name" value="Transket_pyr"/>
    <property type="match status" value="1"/>
</dbReference>
<feature type="active site" description="Proton donor" evidence="10">
    <location>
        <position position="419"/>
    </location>
</feature>
<evidence type="ECO:0000256" key="15">
    <source>
        <dbReference type="RuleBase" id="RU004996"/>
    </source>
</evidence>
<evidence type="ECO:0000256" key="10">
    <source>
        <dbReference type="PIRSR" id="PIRSR605478-1"/>
    </source>
</evidence>
<sequence>MAANDIHTKCIDTIRVLAADVVQKSNSGHPGMPMGCAPVAHVLFTEHLNADPSHPAWINRDRFVLSNGHGCALQYIIMHLLGYAITMDDLKQFRQVGSKTPGHPEANHGIPGIEVTTGPLGQGISNAVGLAIAGQHMAATFNKPGYSLFDGKVFCFLGDGCMQEGVASEACSLAGHLGLGNLIAIYDDNHIQIDGDTELGFTEDVVARFKSYNWHTIVVADGDHDLAGISQAIAEAKKVTDKPTLIKVRTTIGFGSLKQGEEAVHGAALGDADVAQVKKKFGFDPEVKFHVDDAVYKHYHDVAARGRAAREAWQTQLERYSQSHPQEHAELSRRLAQKLPDGWAAKLPTVTAKDGAIATRKASEKVLNAICDVLPEIIGGSADLTPSTLTRWKSAVDFQKTGSKIGGPHGRYLRFGVREHGMMAICNGIHAYGGLIPFGSTFFNFISYGAGALRLSALTGHQVLYIMTHDSIGLGEDGPTHQPVETLAHMRALPNLLTFRPADTNEVSGAFKVALEDHHRPSVICLSRQNLPSFDGTSIENTAKGAYVLKDAEGGAPEVILVATGSEVGIAVETAAKLTDLRARVVSFPCWPLFEEQPLAYRTSVFPEGVPVLSIEAATTVGWERYAHACVGMTTFGTSGPYKDVYAKFGFTADVIAPKARKLVQFYRDQNRTPEWKVNHVQF</sequence>
<dbReference type="Pfam" id="PF00456">
    <property type="entry name" value="Transketolase_N"/>
    <property type="match status" value="1"/>
</dbReference>
<dbReference type="Pfam" id="PF22613">
    <property type="entry name" value="Transketolase_C_1"/>
    <property type="match status" value="1"/>
</dbReference>
<organism evidence="17 18">
    <name type="scientific">Caulochytrium protostelioides</name>
    <dbReference type="NCBI Taxonomy" id="1555241"/>
    <lineage>
        <taxon>Eukaryota</taxon>
        <taxon>Fungi</taxon>
        <taxon>Fungi incertae sedis</taxon>
        <taxon>Chytridiomycota</taxon>
        <taxon>Chytridiomycota incertae sedis</taxon>
        <taxon>Chytridiomycetes</taxon>
        <taxon>Caulochytriales</taxon>
        <taxon>Caulochytriaceae</taxon>
        <taxon>Caulochytrium</taxon>
    </lineage>
</organism>
<keyword evidence="18" id="KW-1185">Reference proteome</keyword>
<evidence type="ECO:0000313" key="18">
    <source>
        <dbReference type="Proteomes" id="UP000274922"/>
    </source>
</evidence>
<dbReference type="NCBIfam" id="TIGR00232">
    <property type="entry name" value="tktlase_bact"/>
    <property type="match status" value="1"/>
</dbReference>
<evidence type="ECO:0000256" key="9">
    <source>
        <dbReference type="ARBA" id="ARBA00049473"/>
    </source>
</evidence>
<dbReference type="PANTHER" id="PTHR43522:SF2">
    <property type="entry name" value="TRANSKETOLASE 1-RELATED"/>
    <property type="match status" value="1"/>
</dbReference>
<feature type="binding site" evidence="12">
    <location>
        <begin position="118"/>
        <end position="120"/>
    </location>
    <ligand>
        <name>thiamine diphosphate</name>
        <dbReference type="ChEBI" id="CHEBI:58937"/>
    </ligand>
</feature>
<dbReference type="CDD" id="cd07033">
    <property type="entry name" value="TPP_PYR_DXS_TK_like"/>
    <property type="match status" value="1"/>
</dbReference>
<dbReference type="AlphaFoldDB" id="A0A4P9X5L9"/>
<protein>
    <recommendedName>
        <fullName evidence="4 15">Transketolase</fullName>
        <ecNumber evidence="4 15">2.2.1.1</ecNumber>
    </recommendedName>
</protein>
<dbReference type="FunFam" id="3.40.50.970:FF:000004">
    <property type="entry name" value="Transketolase"/>
    <property type="match status" value="1"/>
</dbReference>
<comment type="cofactor">
    <cofactor evidence="1">
        <name>Co(2+)</name>
        <dbReference type="ChEBI" id="CHEBI:48828"/>
    </cofactor>
</comment>
<dbReference type="GO" id="GO:0005634">
    <property type="term" value="C:nucleus"/>
    <property type="evidence" value="ECO:0007669"/>
    <property type="project" value="TreeGrafter"/>
</dbReference>
<dbReference type="PROSITE" id="PS00801">
    <property type="entry name" value="TRANSKETOLASE_1"/>
    <property type="match status" value="1"/>
</dbReference>
<feature type="binding site" evidence="11">
    <location>
        <position position="265"/>
    </location>
    <ligand>
        <name>substrate</name>
    </ligand>
</feature>
<dbReference type="FunFam" id="3.40.50.970:FF:000003">
    <property type="entry name" value="Transketolase"/>
    <property type="match status" value="1"/>
</dbReference>
<dbReference type="STRING" id="1555241.A0A4P9X5L9"/>
<gene>
    <name evidence="17" type="ORF">CXG81DRAFT_26885</name>
</gene>
<evidence type="ECO:0000256" key="14">
    <source>
        <dbReference type="PIRSR" id="PIRSR605478-5"/>
    </source>
</evidence>
<feature type="binding site" evidence="11">
    <location>
        <position position="360"/>
    </location>
    <ligand>
        <name>substrate</name>
    </ligand>
</feature>
<keyword evidence="6 13" id="KW-0479">Metal-binding</keyword>
<dbReference type="Gene3D" id="3.40.50.920">
    <property type="match status" value="1"/>
</dbReference>
<evidence type="ECO:0000256" key="7">
    <source>
        <dbReference type="ARBA" id="ARBA00022842"/>
    </source>
</evidence>
<dbReference type="InterPro" id="IPR029061">
    <property type="entry name" value="THDP-binding"/>
</dbReference>
<evidence type="ECO:0000256" key="5">
    <source>
        <dbReference type="ARBA" id="ARBA00022679"/>
    </source>
</evidence>
<comment type="cofactor">
    <cofactor evidence="15">
        <name>Mg(2+)</name>
        <dbReference type="ChEBI" id="CHEBI:18420"/>
    </cofactor>
    <cofactor evidence="15">
        <name>Ca(2+)</name>
        <dbReference type="ChEBI" id="CHEBI:29108"/>
    </cofactor>
    <cofactor evidence="15">
        <name>Mn(2+)</name>
        <dbReference type="ChEBI" id="CHEBI:29035"/>
    </cofactor>
    <cofactor evidence="15">
        <name>Co(2+)</name>
        <dbReference type="ChEBI" id="CHEBI:48828"/>
    </cofactor>
    <text evidence="15">Binds 1 Mg(2+) ion per subunit. Can also utilize other divalent metal cations, such as Ca(2+), Mn(2+) and Co(2+).</text>
</comment>
<dbReference type="GO" id="GO:0004802">
    <property type="term" value="F:transketolase activity"/>
    <property type="evidence" value="ECO:0007669"/>
    <property type="project" value="UniProtKB-EC"/>
</dbReference>
<feature type="binding site" evidence="11">
    <location>
        <position position="477"/>
    </location>
    <ligand>
        <name>substrate</name>
    </ligand>
</feature>
<evidence type="ECO:0000259" key="16">
    <source>
        <dbReference type="SMART" id="SM00861"/>
    </source>
</evidence>
<evidence type="ECO:0000256" key="11">
    <source>
        <dbReference type="PIRSR" id="PIRSR605478-2"/>
    </source>
</evidence>
<accession>A0A4P9X5L9</accession>